<dbReference type="Proteomes" id="UP000549394">
    <property type="component" value="Unassembled WGS sequence"/>
</dbReference>
<dbReference type="InterPro" id="IPR039848">
    <property type="entry name" value="Ribosomal_mS35_mt"/>
</dbReference>
<protein>
    <recommendedName>
        <fullName evidence="1">Small ribosomal subunit protein mS35 mitochondrial conserved domain-containing protein</fullName>
    </recommendedName>
</protein>
<dbReference type="GO" id="GO:0005763">
    <property type="term" value="C:mitochondrial small ribosomal subunit"/>
    <property type="evidence" value="ECO:0007669"/>
    <property type="project" value="TreeGrafter"/>
</dbReference>
<gene>
    <name evidence="2" type="ORF">DGYR_LOCUS6151</name>
</gene>
<accession>A0A7I8VNP6</accession>
<evidence type="ECO:0000313" key="2">
    <source>
        <dbReference type="EMBL" id="CAD5117646.1"/>
    </source>
</evidence>
<organism evidence="2 3">
    <name type="scientific">Dimorphilus gyrociliatus</name>
    <dbReference type="NCBI Taxonomy" id="2664684"/>
    <lineage>
        <taxon>Eukaryota</taxon>
        <taxon>Metazoa</taxon>
        <taxon>Spiralia</taxon>
        <taxon>Lophotrochozoa</taxon>
        <taxon>Annelida</taxon>
        <taxon>Polychaeta</taxon>
        <taxon>Polychaeta incertae sedis</taxon>
        <taxon>Dinophilidae</taxon>
        <taxon>Dimorphilus</taxon>
    </lineage>
</organism>
<name>A0A7I8VNP6_9ANNE</name>
<dbReference type="InterPro" id="IPR019349">
    <property type="entry name" value="Ribosomal_mS35_mit"/>
</dbReference>
<dbReference type="PANTHER" id="PTHR13490:SF0">
    <property type="entry name" value="SMALL RIBOSOMAL SUBUNIT PROTEIN MS35"/>
    <property type="match status" value="1"/>
</dbReference>
<dbReference type="EMBL" id="CAJFCJ010000007">
    <property type="protein sequence ID" value="CAD5117646.1"/>
    <property type="molecule type" value="Genomic_DNA"/>
</dbReference>
<dbReference type="OrthoDB" id="283424at2759"/>
<dbReference type="GO" id="GO:0032543">
    <property type="term" value="P:mitochondrial translation"/>
    <property type="evidence" value="ECO:0007669"/>
    <property type="project" value="InterPro"/>
</dbReference>
<feature type="domain" description="Small ribosomal subunit protein mS35 mitochondrial conserved" evidence="1">
    <location>
        <begin position="180"/>
        <end position="259"/>
    </location>
</feature>
<dbReference type="PANTHER" id="PTHR13490">
    <property type="entry name" value="MITOCHONDRIAL 28S RIBOSOMAL PROTEIN S28"/>
    <property type="match status" value="1"/>
</dbReference>
<evidence type="ECO:0000259" key="1">
    <source>
        <dbReference type="Pfam" id="PF10213"/>
    </source>
</evidence>
<evidence type="ECO:0000313" key="3">
    <source>
        <dbReference type="Proteomes" id="UP000549394"/>
    </source>
</evidence>
<reference evidence="2 3" key="1">
    <citation type="submission" date="2020-08" db="EMBL/GenBank/DDBJ databases">
        <authorList>
            <person name="Hejnol A."/>
        </authorList>
    </citation>
    <scope>NUCLEOTIDE SEQUENCE [LARGE SCALE GENOMIC DNA]</scope>
</reference>
<sequence>MSRLLQKIIKVTNVTPTKSIRTCSTNLSHQKSLNAEEEFRVLEIPGWTKVEESTKRYVRRKRIAPPPRADSLPMDSDWTDVWPTASSFKWSVVPFPIRQGYIRKMCENEGIVPGKYGNAELMKIPNFLHLTPAHIRKHCAALKAFCTPWPNELDTDEKCQVNFPIKITTRDYCKDGHSIRDERSRLVTMTVALSDLDLDEHAKDKIKRLVGNRYNEVTDVITIETDQCPTKKQNFDYAFYLLSACYSEAWKTEQWESDITEEDQAGFRWSSSESKLAVDKALSGMKNSDNQENIVKNYADAVSDIFNIGESEENYDRMEDAATKLLFR</sequence>
<dbReference type="GO" id="GO:0003735">
    <property type="term" value="F:structural constituent of ribosome"/>
    <property type="evidence" value="ECO:0007669"/>
    <property type="project" value="InterPro"/>
</dbReference>
<comment type="caution">
    <text evidence="2">The sequence shown here is derived from an EMBL/GenBank/DDBJ whole genome shotgun (WGS) entry which is preliminary data.</text>
</comment>
<dbReference type="AlphaFoldDB" id="A0A7I8VNP6"/>
<dbReference type="Pfam" id="PF10213">
    <property type="entry name" value="MRP-S28"/>
    <property type="match status" value="1"/>
</dbReference>
<keyword evidence="3" id="KW-1185">Reference proteome</keyword>
<proteinExistence type="predicted"/>